<dbReference type="EMBL" id="JBEHZE010000001">
    <property type="protein sequence ID" value="MEX6633296.1"/>
    <property type="molecule type" value="Genomic_DNA"/>
</dbReference>
<organism evidence="1 2">
    <name type="scientific">Hyphococcus lacteus</name>
    <dbReference type="NCBI Taxonomy" id="3143536"/>
    <lineage>
        <taxon>Bacteria</taxon>
        <taxon>Pseudomonadati</taxon>
        <taxon>Pseudomonadota</taxon>
        <taxon>Alphaproteobacteria</taxon>
        <taxon>Parvularculales</taxon>
        <taxon>Parvularculaceae</taxon>
        <taxon>Hyphococcus</taxon>
    </lineage>
</organism>
<sequence length="131" mass="13790">MLSLLVAVLLSSSKSVIPPDNWSCANDVEVWCAVDGCAAKAEGEITPMSISARRDGGFSVCAYTGCWEGQAEVHDLKGRLLWAANEAPFSTNPDGSSTDVSLLIIEKDGVGFVRVGGIASPLLCTREVSDQ</sequence>
<name>A0ABV3Z3C5_9PROT</name>
<proteinExistence type="predicted"/>
<evidence type="ECO:0000313" key="2">
    <source>
        <dbReference type="Proteomes" id="UP001560685"/>
    </source>
</evidence>
<dbReference type="RefSeq" id="WP_369313252.1">
    <property type="nucleotide sequence ID" value="NZ_JBEHZE010000001.1"/>
</dbReference>
<evidence type="ECO:0000313" key="1">
    <source>
        <dbReference type="EMBL" id="MEX6633296.1"/>
    </source>
</evidence>
<comment type="caution">
    <text evidence="1">The sequence shown here is derived from an EMBL/GenBank/DDBJ whole genome shotgun (WGS) entry which is preliminary data.</text>
</comment>
<dbReference type="Proteomes" id="UP001560685">
    <property type="component" value="Unassembled WGS sequence"/>
</dbReference>
<keyword evidence="2" id="KW-1185">Reference proteome</keyword>
<reference evidence="1 2" key="1">
    <citation type="submission" date="2024-05" db="EMBL/GenBank/DDBJ databases">
        <title>Three bacterial strains, DH-69, EH-24, and ECK-19 isolated from coastal sediments.</title>
        <authorList>
            <person name="Ye Y.-Q."/>
            <person name="Du Z.-J."/>
        </authorList>
    </citation>
    <scope>NUCLEOTIDE SEQUENCE [LARGE SCALE GENOMIC DNA]</scope>
    <source>
        <strain evidence="1 2">ECK-19</strain>
    </source>
</reference>
<gene>
    <name evidence="1" type="ORF">ABFZ84_07010</name>
</gene>
<accession>A0ABV3Z3C5</accession>
<protein>
    <submittedName>
        <fullName evidence="1">Uncharacterized protein</fullName>
    </submittedName>
</protein>